<accession>A0ABD3NB88</accession>
<dbReference type="InterPro" id="IPR006553">
    <property type="entry name" value="Leu-rich_rpt_Cys-con_subtyp"/>
</dbReference>
<sequence>MPKTSIKHSRRSRRLQSMQITKAPKSSNTTDGSKSSVPFQCILPDTILAHILFGGGYLESTPQQVTTIRGVCSQFASLAASFCTTFDARPSFRKKKITLSTRTISNIVKFLPSLTHLDLSYLGDAFTDKHMRLLSPLLGQLRVLKLRGTAIGDDGLMDFLGFTHSGRPLKFDNLPLEMLDLSKTSMNDRNKIGPMGMIAVGACCKNLKSLQLSMCKRVDDEMLDLMISPHMKKLEELDLSMCSISAKGCCYLTRLRNLRVVDISSSLGVSGQAIRSMITGYCPKNYDGSGADELSDGEPNCSEEEALVGVNTSHSNLTVIAAQFANNGIDTKLFETLAQRAPNLKSLDVRYYLGNASKCSLSPLKLSVRKLETQGTTVLLSNAKNYI</sequence>
<gene>
    <name evidence="2" type="ORF">ACHAWO_010962</name>
</gene>
<keyword evidence="3" id="KW-1185">Reference proteome</keyword>
<dbReference type="SUPFAM" id="SSF52047">
    <property type="entry name" value="RNI-like"/>
    <property type="match status" value="1"/>
</dbReference>
<dbReference type="EMBL" id="JALLPJ020001240">
    <property type="protein sequence ID" value="KAL3773262.1"/>
    <property type="molecule type" value="Genomic_DNA"/>
</dbReference>
<feature type="region of interest" description="Disordered" evidence="1">
    <location>
        <begin position="1"/>
        <end position="35"/>
    </location>
</feature>
<evidence type="ECO:0000313" key="2">
    <source>
        <dbReference type="EMBL" id="KAL3773262.1"/>
    </source>
</evidence>
<organism evidence="2 3">
    <name type="scientific">Cyclotella atomus</name>
    <dbReference type="NCBI Taxonomy" id="382360"/>
    <lineage>
        <taxon>Eukaryota</taxon>
        <taxon>Sar</taxon>
        <taxon>Stramenopiles</taxon>
        <taxon>Ochrophyta</taxon>
        <taxon>Bacillariophyta</taxon>
        <taxon>Coscinodiscophyceae</taxon>
        <taxon>Thalassiosirophycidae</taxon>
        <taxon>Stephanodiscales</taxon>
        <taxon>Stephanodiscaceae</taxon>
        <taxon>Cyclotella</taxon>
    </lineage>
</organism>
<dbReference type="Pfam" id="PF13516">
    <property type="entry name" value="LRR_6"/>
    <property type="match status" value="2"/>
</dbReference>
<dbReference type="AlphaFoldDB" id="A0ABD3NB88"/>
<proteinExistence type="predicted"/>
<dbReference type="Gene3D" id="3.80.10.10">
    <property type="entry name" value="Ribonuclease Inhibitor"/>
    <property type="match status" value="2"/>
</dbReference>
<evidence type="ECO:0000256" key="1">
    <source>
        <dbReference type="SAM" id="MobiDB-lite"/>
    </source>
</evidence>
<dbReference type="InterPro" id="IPR032675">
    <property type="entry name" value="LRR_dom_sf"/>
</dbReference>
<feature type="compositionally biased region" description="Polar residues" evidence="1">
    <location>
        <begin position="15"/>
        <end position="35"/>
    </location>
</feature>
<dbReference type="InterPro" id="IPR001611">
    <property type="entry name" value="Leu-rich_rpt"/>
</dbReference>
<name>A0ABD3NB88_9STRA</name>
<dbReference type="SMART" id="SM00367">
    <property type="entry name" value="LRR_CC"/>
    <property type="match status" value="3"/>
</dbReference>
<dbReference type="PANTHER" id="PTHR13318">
    <property type="entry name" value="PARTNER OF PAIRED, ISOFORM B-RELATED"/>
    <property type="match status" value="1"/>
</dbReference>
<protein>
    <submittedName>
        <fullName evidence="2">Uncharacterized protein</fullName>
    </submittedName>
</protein>
<reference evidence="2 3" key="1">
    <citation type="submission" date="2024-10" db="EMBL/GenBank/DDBJ databases">
        <title>Updated reference genomes for cyclostephanoid diatoms.</title>
        <authorList>
            <person name="Roberts W.R."/>
            <person name="Alverson A.J."/>
        </authorList>
    </citation>
    <scope>NUCLEOTIDE SEQUENCE [LARGE SCALE GENOMIC DNA]</scope>
    <source>
        <strain evidence="2 3">AJA010-31</strain>
    </source>
</reference>
<feature type="compositionally biased region" description="Basic residues" evidence="1">
    <location>
        <begin position="1"/>
        <end position="14"/>
    </location>
</feature>
<comment type="caution">
    <text evidence="2">The sequence shown here is derived from an EMBL/GenBank/DDBJ whole genome shotgun (WGS) entry which is preliminary data.</text>
</comment>
<evidence type="ECO:0000313" key="3">
    <source>
        <dbReference type="Proteomes" id="UP001530400"/>
    </source>
</evidence>
<dbReference type="Proteomes" id="UP001530400">
    <property type="component" value="Unassembled WGS sequence"/>
</dbReference>